<keyword evidence="2" id="KW-1185">Reference proteome</keyword>
<reference evidence="1" key="2">
    <citation type="submission" date="2022-06" db="UniProtKB">
        <authorList>
            <consortium name="EnsemblMetazoa"/>
        </authorList>
    </citation>
    <scope>IDENTIFICATION</scope>
</reference>
<sequence>MLGRSRTYYLLSNRQVFKDIGCEQMSKAKSYSMFSIQYNKHNIHSYVYFDSLNTTANVDYVSSINRYSKTSKASKSPKLCRLPCPSVRPSRTLNNSVRRAEIAIRNKSTEIRRLSFQTNDLKTYLAK</sequence>
<name>A0A8R2H697_ACYPI</name>
<dbReference type="AlphaFoldDB" id="A0A8R2H697"/>
<dbReference type="Proteomes" id="UP000007819">
    <property type="component" value="Chromosome A2"/>
</dbReference>
<dbReference type="GeneID" id="107883600"/>
<dbReference type="KEGG" id="api:107883600"/>
<protein>
    <submittedName>
        <fullName evidence="1">Uncharacterized protein</fullName>
    </submittedName>
</protein>
<evidence type="ECO:0000313" key="2">
    <source>
        <dbReference type="Proteomes" id="UP000007819"/>
    </source>
</evidence>
<organism evidence="1 2">
    <name type="scientific">Acyrthosiphon pisum</name>
    <name type="common">Pea aphid</name>
    <dbReference type="NCBI Taxonomy" id="7029"/>
    <lineage>
        <taxon>Eukaryota</taxon>
        <taxon>Metazoa</taxon>
        <taxon>Ecdysozoa</taxon>
        <taxon>Arthropoda</taxon>
        <taxon>Hexapoda</taxon>
        <taxon>Insecta</taxon>
        <taxon>Pterygota</taxon>
        <taxon>Neoptera</taxon>
        <taxon>Paraneoptera</taxon>
        <taxon>Hemiptera</taxon>
        <taxon>Sternorrhyncha</taxon>
        <taxon>Aphidomorpha</taxon>
        <taxon>Aphidoidea</taxon>
        <taxon>Aphididae</taxon>
        <taxon>Macrosiphini</taxon>
        <taxon>Acyrthosiphon</taxon>
    </lineage>
</organism>
<dbReference type="RefSeq" id="XP_016659358.1">
    <property type="nucleotide sequence ID" value="XM_016803869.2"/>
</dbReference>
<evidence type="ECO:0000313" key="1">
    <source>
        <dbReference type="EnsemblMetazoa" id="XP_016659358.1"/>
    </source>
</evidence>
<dbReference type="EnsemblMetazoa" id="XM_016803869.2">
    <property type="protein sequence ID" value="XP_016659358.1"/>
    <property type="gene ID" value="LOC107883600"/>
</dbReference>
<proteinExistence type="predicted"/>
<reference evidence="2" key="1">
    <citation type="submission" date="2010-06" db="EMBL/GenBank/DDBJ databases">
        <authorList>
            <person name="Jiang H."/>
            <person name="Abraham K."/>
            <person name="Ali S."/>
            <person name="Alsbrooks S.L."/>
            <person name="Anim B.N."/>
            <person name="Anosike U.S."/>
            <person name="Attaway T."/>
            <person name="Bandaranaike D.P."/>
            <person name="Battles P.K."/>
            <person name="Bell S.N."/>
            <person name="Bell A.V."/>
            <person name="Beltran B."/>
            <person name="Bickham C."/>
            <person name="Bustamante Y."/>
            <person name="Caleb T."/>
            <person name="Canada A."/>
            <person name="Cardenas V."/>
            <person name="Carter K."/>
            <person name="Chacko J."/>
            <person name="Chandrabose M.N."/>
            <person name="Chavez D."/>
            <person name="Chavez A."/>
            <person name="Chen L."/>
            <person name="Chu H.-S."/>
            <person name="Claassen K.J."/>
            <person name="Cockrell R."/>
            <person name="Collins M."/>
            <person name="Cooper J.A."/>
            <person name="Cree A."/>
            <person name="Curry S.M."/>
            <person name="Da Y."/>
            <person name="Dao M.D."/>
            <person name="Das B."/>
            <person name="Davila M.-L."/>
            <person name="Davy-Carroll L."/>
            <person name="Denson S."/>
            <person name="Dinh H."/>
            <person name="Ebong V.E."/>
            <person name="Edwards J.R."/>
            <person name="Egan A."/>
            <person name="El-Daye J."/>
            <person name="Escobedo L."/>
            <person name="Fernandez S."/>
            <person name="Fernando P.R."/>
            <person name="Flagg N."/>
            <person name="Forbes L.D."/>
            <person name="Fowler R.G."/>
            <person name="Fu Q."/>
            <person name="Gabisi R.A."/>
            <person name="Ganer J."/>
            <person name="Garbino Pronczuk A."/>
            <person name="Garcia R.M."/>
            <person name="Garner T."/>
            <person name="Garrett T.E."/>
            <person name="Gonzalez D.A."/>
            <person name="Hamid H."/>
            <person name="Hawkins E.S."/>
            <person name="Hirani K."/>
            <person name="Hogues M.E."/>
            <person name="Hollins B."/>
            <person name="Hsiao C.-H."/>
            <person name="Jabil R."/>
            <person name="James M.L."/>
            <person name="Jhangiani S.N."/>
            <person name="Johnson B."/>
            <person name="Johnson Q."/>
            <person name="Joshi V."/>
            <person name="Kalu J.B."/>
            <person name="Kam C."/>
            <person name="Kashfia A."/>
            <person name="Keebler J."/>
            <person name="Kisamo H."/>
            <person name="Kovar C.L."/>
            <person name="Lago L.A."/>
            <person name="Lai C.-Y."/>
            <person name="Laidlaw J."/>
            <person name="Lara F."/>
            <person name="Le T.-K."/>
            <person name="Lee S.L."/>
            <person name="Legall F.H."/>
            <person name="Lemon S.J."/>
            <person name="Lewis L.R."/>
            <person name="Li B."/>
            <person name="Liu Y."/>
            <person name="Liu Y.-S."/>
            <person name="Lopez J."/>
            <person name="Lozado R.J."/>
            <person name="Lu J."/>
            <person name="Madu R.C."/>
            <person name="Maheshwari M."/>
            <person name="Maheshwari R."/>
            <person name="Malloy K."/>
            <person name="Martinez E."/>
            <person name="Mathew T."/>
            <person name="Mercado I.C."/>
            <person name="Mercado C."/>
            <person name="Meyer B."/>
            <person name="Montgomery K."/>
            <person name="Morgan M.B."/>
            <person name="Munidasa M."/>
            <person name="Nazareth L.V."/>
            <person name="Nelson J."/>
            <person name="Ng B.M."/>
            <person name="Nguyen N.B."/>
            <person name="Nguyen P.Q."/>
            <person name="Nguyen T."/>
            <person name="Obregon M."/>
            <person name="Okwuonu G.O."/>
            <person name="Onwere C.G."/>
            <person name="Orozco G."/>
            <person name="Parra A."/>
            <person name="Patel S."/>
            <person name="Patil S."/>
            <person name="Perez A."/>
            <person name="Perez Y."/>
            <person name="Pham C."/>
            <person name="Primus E.L."/>
            <person name="Pu L.-L."/>
            <person name="Puazo M."/>
            <person name="Qin X."/>
            <person name="Quiroz J.B."/>
            <person name="Reese J."/>
            <person name="Richards S."/>
            <person name="Rives C.M."/>
            <person name="Robberts R."/>
            <person name="Ruiz S.J."/>
            <person name="Ruiz M.J."/>
            <person name="Santibanez J."/>
            <person name="Schneider B.W."/>
            <person name="Sisson I."/>
            <person name="Smith M."/>
            <person name="Sodergren E."/>
            <person name="Song X.-Z."/>
            <person name="Song B.B."/>
            <person name="Summersgill H."/>
            <person name="Thelus R."/>
            <person name="Thornton R.D."/>
            <person name="Trejos Z.Y."/>
            <person name="Usmani K."/>
            <person name="Vattathil S."/>
            <person name="Villasana D."/>
            <person name="Walker D.L."/>
            <person name="Wang S."/>
            <person name="Wang K."/>
            <person name="White C.S."/>
            <person name="Williams A.C."/>
            <person name="Williamson J."/>
            <person name="Wilson K."/>
            <person name="Woghiren I.O."/>
            <person name="Woodworth J.R."/>
            <person name="Worley K.C."/>
            <person name="Wright R.A."/>
            <person name="Wu W."/>
            <person name="Young L."/>
            <person name="Zhang L."/>
            <person name="Zhang J."/>
            <person name="Zhu Y."/>
            <person name="Muzny D.M."/>
            <person name="Weinstock G."/>
            <person name="Gibbs R.A."/>
        </authorList>
    </citation>
    <scope>NUCLEOTIDE SEQUENCE [LARGE SCALE GENOMIC DNA]</scope>
    <source>
        <strain evidence="2">LSR1</strain>
    </source>
</reference>
<accession>A0A8R2H697</accession>